<evidence type="ECO:0000256" key="1">
    <source>
        <dbReference type="ARBA" id="ARBA00023002"/>
    </source>
</evidence>
<dbReference type="InterPro" id="IPR013154">
    <property type="entry name" value="ADH-like_N"/>
</dbReference>
<dbReference type="PANTHER" id="PTHR43401:SF3">
    <property type="entry name" value="L-GALACTONATE-5-DEHYDROGENASE"/>
    <property type="match status" value="1"/>
</dbReference>
<reference evidence="3" key="1">
    <citation type="journal article" date="2010" name="Nature">
        <title>The dynamic genome of Hydra.</title>
        <authorList>
            <person name="Chapman J.A."/>
            <person name="Kirkness E.F."/>
            <person name="Simakov O."/>
            <person name="Hampson S.E."/>
            <person name="Mitros T."/>
            <person name="Weinmaier T."/>
            <person name="Rattei T."/>
            <person name="Balasubramanian P.G."/>
            <person name="Borman J."/>
            <person name="Busam D."/>
            <person name="Disbennett K."/>
            <person name="Pfannkoch C."/>
            <person name="Sumin N."/>
            <person name="Sutton G."/>
            <person name="Viswanathan L."/>
            <person name="Walenz B."/>
            <person name="Goodstein D.M."/>
            <person name="Hellsten U."/>
            <person name="Kawashima T."/>
            <person name="Prochnik S.E."/>
            <person name="Putnam N.H."/>
            <person name="Shu S."/>
            <person name="Blumberg B."/>
            <person name="Dana C.E."/>
            <person name="Gee L."/>
            <person name="Kibler D.F."/>
            <person name="Law L."/>
            <person name="Lindgens D."/>
            <person name="Martinez D.E."/>
            <person name="Peng J."/>
            <person name="Wigge P.A."/>
            <person name="Bertulat B."/>
            <person name="Guder C."/>
            <person name="Nakamura Y."/>
            <person name="Ozbek S."/>
            <person name="Watanabe H."/>
            <person name="Khalturin K."/>
            <person name="Hemmrich G."/>
            <person name="Franke A."/>
            <person name="Augustin R."/>
            <person name="Fraune S."/>
            <person name="Hayakawa E."/>
            <person name="Hayakawa S."/>
            <person name="Hirose M."/>
            <person name="Hwang J."/>
            <person name="Ikeo K."/>
            <person name="Nishimiya-Fujisawa C."/>
            <person name="Ogura A."/>
            <person name="Takahashi T."/>
            <person name="Steinmetz P.R."/>
            <person name="Zhang X."/>
            <person name="Aufschnaiter R."/>
            <person name="Eder M.K."/>
            <person name="Gorny A.K."/>
            <person name="Salvenmoser W."/>
            <person name="Heimberg A.M."/>
            <person name="Wheeler B.M."/>
            <person name="Peterson K.J."/>
            <person name="Boettger A."/>
            <person name="Tischler P."/>
            <person name="Wolf A."/>
            <person name="Gojobori T."/>
            <person name="Remington K.A."/>
            <person name="Strausberg R.L."/>
            <person name="Venter J."/>
            <person name="Technau U."/>
            <person name="Hobmayer B."/>
            <person name="Bosch T.C."/>
            <person name="Holstein T.W."/>
            <person name="Fujisawa T."/>
            <person name="Bode H.R."/>
            <person name="David C.N."/>
            <person name="Rokhsar D.S."/>
            <person name="Steele R.E."/>
        </authorList>
    </citation>
    <scope>NUCLEOTIDE SEQUENCE</scope>
</reference>
<sequence>MGLLHAPCKWSGTWKACPPVLNSLHRIWNKPEEIDMLTVVCETPGTLRAHDTPKPERAEGDVLLRVKRVGVCGTDLHIFTGNQPYLNYPRVMGHELSGIVEEAPEGGSLQAGDTVYVMPYLSCGTCIACRAGKTNCCTRIQVLGVHRDGAFTEYLSVPQQFVHKANGVTLDQAAMVEFLAIGAHAVRRAQVQKGQRVLVVGAGPIGMAAMIFTKLRGAVVTALDSRQDRLNFCTSALGVSAGVTLGDSDEAELATLTNQEFFDVVFDATGNPKAMERGFKFVAHGGTYTLISVVASNITFSDPEFHKREMTLMGSRNATTEDFQTVLEAMRAGLIPTALNTHRMPLADVPEKFKDLLNPAAGVIKAIVEC</sequence>
<dbReference type="CDD" id="cd08261">
    <property type="entry name" value="Zn_ADH7"/>
    <property type="match status" value="1"/>
</dbReference>
<dbReference type="Gene3D" id="3.90.180.10">
    <property type="entry name" value="Medium-chain alcohol dehydrogenases, catalytic domain"/>
    <property type="match status" value="1"/>
</dbReference>
<feature type="domain" description="Enoyl reductase (ER)" evidence="2">
    <location>
        <begin position="42"/>
        <end position="368"/>
    </location>
</feature>
<dbReference type="InterPro" id="IPR011032">
    <property type="entry name" value="GroES-like_sf"/>
</dbReference>
<dbReference type="InterPro" id="IPR013149">
    <property type="entry name" value="ADH-like_C"/>
</dbReference>
<dbReference type="InterPro" id="IPR020843">
    <property type="entry name" value="ER"/>
</dbReference>
<proteinExistence type="predicted"/>
<dbReference type="AlphaFoldDB" id="C9YAW9"/>
<organism evidence="3">
    <name type="scientific">Curvibacter symbiont subsp. Hydra magnipapillata</name>
    <dbReference type="NCBI Taxonomy" id="667019"/>
    <lineage>
        <taxon>Bacteria</taxon>
        <taxon>Pseudomonadati</taxon>
        <taxon>Pseudomonadota</taxon>
        <taxon>Betaproteobacteria</taxon>
        <taxon>Burkholderiales</taxon>
        <taxon>Comamonadaceae</taxon>
        <taxon>Curvibacter</taxon>
    </lineage>
</organism>
<evidence type="ECO:0000313" key="3">
    <source>
        <dbReference type="EMBL" id="CBA29548.1"/>
    </source>
</evidence>
<gene>
    <name evidence="3" type="primary">yjjN</name>
    <name evidence="3" type="ORF">Csp_A12700</name>
</gene>
<dbReference type="EC" id="1.1.1.14" evidence="3"/>
<protein>
    <submittedName>
        <fullName evidence="3">Uncharacterized zinc-type alcohol dehydrogenase-like protein yjjN</fullName>
        <ecNumber evidence="3">1.1.1.14</ecNumber>
    </submittedName>
</protein>
<dbReference type="Pfam" id="PF00107">
    <property type="entry name" value="ADH_zinc_N"/>
    <property type="match status" value="1"/>
</dbReference>
<accession>C9YAW9</accession>
<dbReference type="InterPro" id="IPR050129">
    <property type="entry name" value="Zn_alcohol_dh"/>
</dbReference>
<dbReference type="EMBL" id="FN543104">
    <property type="protein sequence ID" value="CBA29548.1"/>
    <property type="molecule type" value="Genomic_DNA"/>
</dbReference>
<dbReference type="Gene3D" id="3.40.50.720">
    <property type="entry name" value="NAD(P)-binding Rossmann-like Domain"/>
    <property type="match status" value="1"/>
</dbReference>
<dbReference type="SUPFAM" id="SSF51735">
    <property type="entry name" value="NAD(P)-binding Rossmann-fold domains"/>
    <property type="match status" value="1"/>
</dbReference>
<dbReference type="SMART" id="SM00829">
    <property type="entry name" value="PKS_ER"/>
    <property type="match status" value="1"/>
</dbReference>
<dbReference type="Pfam" id="PF08240">
    <property type="entry name" value="ADH_N"/>
    <property type="match status" value="1"/>
</dbReference>
<dbReference type="SUPFAM" id="SSF50129">
    <property type="entry name" value="GroES-like"/>
    <property type="match status" value="1"/>
</dbReference>
<keyword evidence="1 3" id="KW-0560">Oxidoreductase</keyword>
<name>C9YAW9_CURXX</name>
<evidence type="ECO:0000259" key="2">
    <source>
        <dbReference type="SMART" id="SM00829"/>
    </source>
</evidence>
<dbReference type="InterPro" id="IPR036291">
    <property type="entry name" value="NAD(P)-bd_dom_sf"/>
</dbReference>
<dbReference type="PANTHER" id="PTHR43401">
    <property type="entry name" value="L-THREONINE 3-DEHYDROGENASE"/>
    <property type="match status" value="1"/>
</dbReference>
<dbReference type="GO" id="GO:0003939">
    <property type="term" value="F:L-iditol 2-dehydrogenase (NAD+) activity"/>
    <property type="evidence" value="ECO:0007669"/>
    <property type="project" value="UniProtKB-EC"/>
</dbReference>